<feature type="domain" description="4Fe-4S ferredoxin-type" evidence="15">
    <location>
        <begin position="514"/>
        <end position="543"/>
    </location>
</feature>
<dbReference type="Gene3D" id="3.30.70.20">
    <property type="match status" value="1"/>
</dbReference>
<keyword evidence="3 14" id="KW-0813">Transport</keyword>
<dbReference type="SUPFAM" id="SSF54373">
    <property type="entry name" value="FAD-linked reductases, C-terminal domain"/>
    <property type="match status" value="1"/>
</dbReference>
<dbReference type="Pfam" id="PF21162">
    <property type="entry name" value="ETFQO_UQ-bd"/>
    <property type="match status" value="1"/>
</dbReference>
<evidence type="ECO:0000256" key="12">
    <source>
        <dbReference type="ARBA" id="ARBA00023075"/>
    </source>
</evidence>
<evidence type="ECO:0000313" key="19">
    <source>
        <dbReference type="Proteomes" id="UP000317951"/>
    </source>
</evidence>
<gene>
    <name evidence="17" type="ORF">FIV36_09905</name>
    <name evidence="16" type="ORF">SAMN05216591_0023</name>
</gene>
<dbReference type="InterPro" id="IPR007859">
    <property type="entry name" value="ETF-QO/FixX_C"/>
</dbReference>
<reference evidence="16 18" key="1">
    <citation type="submission" date="2016-10" db="EMBL/GenBank/DDBJ databases">
        <authorList>
            <person name="Varghese N."/>
            <person name="Submissions S."/>
        </authorList>
    </citation>
    <scope>NUCLEOTIDE SEQUENCE [LARGE SCALE GENOMIC DNA]</scope>
    <source>
        <strain evidence="16 18">DSM 17835</strain>
    </source>
</reference>
<keyword evidence="9 14" id="KW-0560">Oxidoreductase</keyword>
<keyword evidence="5 14" id="KW-0285">Flavoprotein</keyword>
<comment type="cofactor">
    <cofactor evidence="14">
        <name>[4Fe-4S] cluster</name>
        <dbReference type="ChEBI" id="CHEBI:49883"/>
    </cofactor>
    <text evidence="14">Binds 1 [4Fe-4S] cluster.</text>
</comment>
<dbReference type="SUPFAM" id="SSF51905">
    <property type="entry name" value="FAD/NAD(P)-binding domain"/>
    <property type="match status" value="1"/>
</dbReference>
<keyword evidence="4" id="KW-0004">4Fe-4S</keyword>
<dbReference type="GO" id="GO:0051539">
    <property type="term" value="F:4 iron, 4 sulfur cluster binding"/>
    <property type="evidence" value="ECO:0007669"/>
    <property type="project" value="UniProtKB-UniRule"/>
</dbReference>
<comment type="cofactor">
    <cofactor evidence="1 14">
        <name>FAD</name>
        <dbReference type="ChEBI" id="CHEBI:57692"/>
    </cofactor>
</comment>
<dbReference type="SUPFAM" id="SSF54862">
    <property type="entry name" value="4Fe-4S ferredoxins"/>
    <property type="match status" value="1"/>
</dbReference>
<dbReference type="InterPro" id="IPR036188">
    <property type="entry name" value="FAD/NAD-bd_sf"/>
</dbReference>
<comment type="catalytic activity">
    <reaction evidence="13 14">
        <text>a ubiquinone + reduced [electron-transfer flavoprotein] = a ubiquinol + oxidized [electron-transfer flavoprotein] + H(+)</text>
        <dbReference type="Rhea" id="RHEA:24052"/>
        <dbReference type="Rhea" id="RHEA-COMP:9565"/>
        <dbReference type="Rhea" id="RHEA-COMP:9566"/>
        <dbReference type="Rhea" id="RHEA-COMP:10685"/>
        <dbReference type="Rhea" id="RHEA-COMP:10686"/>
        <dbReference type="ChEBI" id="CHEBI:15378"/>
        <dbReference type="ChEBI" id="CHEBI:16389"/>
        <dbReference type="ChEBI" id="CHEBI:17976"/>
        <dbReference type="ChEBI" id="CHEBI:57692"/>
        <dbReference type="ChEBI" id="CHEBI:58307"/>
        <dbReference type="EC" id="1.5.5.1"/>
    </reaction>
</comment>
<dbReference type="GeneID" id="78551582"/>
<dbReference type="EC" id="1.5.5.1" evidence="14"/>
<evidence type="ECO:0000256" key="5">
    <source>
        <dbReference type="ARBA" id="ARBA00022630"/>
    </source>
</evidence>
<evidence type="ECO:0000256" key="2">
    <source>
        <dbReference type="ARBA" id="ARBA00002819"/>
    </source>
</evidence>
<evidence type="ECO:0000256" key="10">
    <source>
        <dbReference type="ARBA" id="ARBA00023004"/>
    </source>
</evidence>
<evidence type="ECO:0000256" key="11">
    <source>
        <dbReference type="ARBA" id="ARBA00023014"/>
    </source>
</evidence>
<evidence type="ECO:0000256" key="13">
    <source>
        <dbReference type="ARBA" id="ARBA00052682"/>
    </source>
</evidence>
<dbReference type="Pfam" id="PF05187">
    <property type="entry name" value="Fer4_ETF_QO"/>
    <property type="match status" value="1"/>
</dbReference>
<evidence type="ECO:0000313" key="17">
    <source>
        <dbReference type="EMBL" id="TWS04792.1"/>
    </source>
</evidence>
<evidence type="ECO:0000256" key="6">
    <source>
        <dbReference type="ARBA" id="ARBA00022723"/>
    </source>
</evidence>
<dbReference type="EMBL" id="VFET01000007">
    <property type="protein sequence ID" value="TWS04792.1"/>
    <property type="molecule type" value="Genomic_DNA"/>
</dbReference>
<dbReference type="PRINTS" id="PR00420">
    <property type="entry name" value="RNGMNOXGNASE"/>
</dbReference>
<evidence type="ECO:0000256" key="3">
    <source>
        <dbReference type="ARBA" id="ARBA00022448"/>
    </source>
</evidence>
<keyword evidence="11 14" id="KW-0411">Iron-sulfur</keyword>
<organism evidence="17 19">
    <name type="scientific">Pseudomonas extremaustralis</name>
    <dbReference type="NCBI Taxonomy" id="359110"/>
    <lineage>
        <taxon>Bacteria</taxon>
        <taxon>Pseudomonadati</taxon>
        <taxon>Pseudomonadota</taxon>
        <taxon>Gammaproteobacteria</taxon>
        <taxon>Pseudomonadales</taxon>
        <taxon>Pseudomonadaceae</taxon>
        <taxon>Pseudomonas</taxon>
    </lineage>
</organism>
<evidence type="ECO:0000256" key="8">
    <source>
        <dbReference type="ARBA" id="ARBA00022982"/>
    </source>
</evidence>
<evidence type="ECO:0000313" key="16">
    <source>
        <dbReference type="EMBL" id="SDE51300.1"/>
    </source>
</evidence>
<protein>
    <recommendedName>
        <fullName evidence="14">Electron transfer flavoprotein-ubiquinone oxidoreductase</fullName>
        <shortName evidence="14">ETF-QO</shortName>
        <ecNumber evidence="14">1.5.5.1</ecNumber>
    </recommendedName>
</protein>
<evidence type="ECO:0000256" key="7">
    <source>
        <dbReference type="ARBA" id="ARBA00022827"/>
    </source>
</evidence>
<evidence type="ECO:0000256" key="14">
    <source>
        <dbReference type="RuleBase" id="RU366068"/>
    </source>
</evidence>
<evidence type="ECO:0000256" key="9">
    <source>
        <dbReference type="ARBA" id="ARBA00023002"/>
    </source>
</evidence>
<proteinExistence type="predicted"/>
<dbReference type="OrthoDB" id="9766632at2"/>
<dbReference type="InterPro" id="IPR040156">
    <property type="entry name" value="ETF-QO"/>
</dbReference>
<dbReference type="EMBL" id="LT629689">
    <property type="protein sequence ID" value="SDE51300.1"/>
    <property type="molecule type" value="Genomic_DNA"/>
</dbReference>
<dbReference type="AlphaFoldDB" id="A0A5C5QH78"/>
<sequence length="554" mass="60808">MEREYMEFDVVIVGAGPAGLSAACRLKQKAAEAGKEISVCVVEKGSEVGAHILSGAVFEPRALNELFPDWKTLGAPLNTPVVRDDIYVLRSADTSTKVPDFFVPKTMHNEGNYIISLGNLCRWLAQQAENLGVEVYPGFAAQEALFDENGVVRGIITGDLGVDREGHPKEGVYTPGMELRGKYTLFAEGCRGHIGKQLIQRFNLDSDADAQHYGIGLKEIWEIDPARHKPGLVVHTAGWPLDIMSNENTGGSFLYHLENNQVVVGLIVDLSYSNTFLSPFDEFQRLKHHPVLAQYLEGGKRISYGARAICKGGLNSLPKMVFKGGALIGCDLGTLNFAKIKGSHTAMKSGMLAADAVADRLFAESEGGDELTAYVDSFKSSWLYEELFASRNFGPAMHKFGPIIGAGFNWFDQNIMGGKMPFTLHDTKPDYACLKLAKDCQKIDYPKPDGKLSFDKLSSVFISGTNHEEEQPCHLKLKDPSIPIGTNLPLYDEPAQRYCPAGVYEVITKEDGEKRFQINAQNCVHCKTCDIKDPSQNITWVTPEGAGGPTYPNM</sequence>
<dbReference type="InterPro" id="IPR017896">
    <property type="entry name" value="4Fe4S_Fe-S-bd"/>
</dbReference>
<dbReference type="Pfam" id="PF13450">
    <property type="entry name" value="NAD_binding_8"/>
    <property type="match status" value="1"/>
</dbReference>
<keyword evidence="18" id="KW-1185">Reference proteome</keyword>
<dbReference type="Gene3D" id="3.30.9.90">
    <property type="match status" value="1"/>
</dbReference>
<evidence type="ECO:0000313" key="18">
    <source>
        <dbReference type="Proteomes" id="UP000182858"/>
    </source>
</evidence>
<dbReference type="PROSITE" id="PS51379">
    <property type="entry name" value="4FE4S_FER_2"/>
    <property type="match status" value="1"/>
</dbReference>
<keyword evidence="12 14" id="KW-0830">Ubiquinone</keyword>
<dbReference type="FunFam" id="3.30.70.20:FF:000012">
    <property type="entry name" value="Electron transfer flavoprotein-ubiquinone oxidoreductase, mitochondrial"/>
    <property type="match status" value="1"/>
</dbReference>
<evidence type="ECO:0000256" key="1">
    <source>
        <dbReference type="ARBA" id="ARBA00001974"/>
    </source>
</evidence>
<dbReference type="GO" id="GO:0046872">
    <property type="term" value="F:metal ion binding"/>
    <property type="evidence" value="ECO:0007669"/>
    <property type="project" value="UniProtKB-KW"/>
</dbReference>
<name>A0A5C5QH78_9PSED</name>
<keyword evidence="7 14" id="KW-0274">FAD</keyword>
<keyword evidence="10 14" id="KW-0408">Iron</keyword>
<dbReference type="InterPro" id="IPR049398">
    <property type="entry name" value="ETF-QO/FixC_UQ-bd"/>
</dbReference>
<keyword evidence="8 14" id="KW-0249">Electron transport</keyword>
<comment type="function">
    <text evidence="2 14">Accepts electrons from ETF and reduces ubiquinone.</text>
</comment>
<keyword evidence="6 14" id="KW-0479">Metal-binding</keyword>
<evidence type="ECO:0000259" key="15">
    <source>
        <dbReference type="PROSITE" id="PS51379"/>
    </source>
</evidence>
<reference evidence="17 19" key="2">
    <citation type="submission" date="2019-06" db="EMBL/GenBank/DDBJ databases">
        <title>Pseudomonas bimorpha sp. nov. isolated from bovine raw milk and skim milk concentrate.</title>
        <authorList>
            <person name="Hofmann K."/>
            <person name="Huptas C."/>
            <person name="Doll E."/>
            <person name="Scherer S."/>
            <person name="Wenning M."/>
        </authorList>
    </citation>
    <scope>NUCLEOTIDE SEQUENCE [LARGE SCALE GENOMIC DNA]</scope>
    <source>
        <strain evidence="17 19">DSM 17835</strain>
    </source>
</reference>
<dbReference type="PANTHER" id="PTHR10617">
    <property type="entry name" value="ELECTRON TRANSFER FLAVOPROTEIN-UBIQUINONE OXIDOREDUCTASE"/>
    <property type="match status" value="1"/>
</dbReference>
<dbReference type="PROSITE" id="PS51257">
    <property type="entry name" value="PROKAR_LIPOPROTEIN"/>
    <property type="match status" value="1"/>
</dbReference>
<dbReference type="GO" id="GO:0004174">
    <property type="term" value="F:electron-transferring-flavoprotein dehydrogenase activity"/>
    <property type="evidence" value="ECO:0007669"/>
    <property type="project" value="UniProtKB-UniRule"/>
</dbReference>
<dbReference type="Proteomes" id="UP000182858">
    <property type="component" value="Chromosome I"/>
</dbReference>
<accession>A0A5C5QH78</accession>
<dbReference type="Gene3D" id="3.50.50.60">
    <property type="entry name" value="FAD/NAD(P)-binding domain"/>
    <property type="match status" value="1"/>
</dbReference>
<dbReference type="PANTHER" id="PTHR10617:SF107">
    <property type="entry name" value="ELECTRON TRANSFER FLAVOPROTEIN-UBIQUINONE OXIDOREDUCTASE, MITOCHONDRIAL"/>
    <property type="match status" value="1"/>
</dbReference>
<dbReference type="Proteomes" id="UP000317951">
    <property type="component" value="Unassembled WGS sequence"/>
</dbReference>
<dbReference type="RefSeq" id="WP_010563758.1">
    <property type="nucleotide sequence ID" value="NZ_LT629689.1"/>
</dbReference>
<evidence type="ECO:0000256" key="4">
    <source>
        <dbReference type="ARBA" id="ARBA00022485"/>
    </source>
</evidence>